<feature type="compositionally biased region" description="Polar residues" evidence="2">
    <location>
        <begin position="442"/>
        <end position="459"/>
    </location>
</feature>
<keyword evidence="1" id="KW-0175">Coiled coil</keyword>
<feature type="compositionally biased region" description="Low complexity" evidence="2">
    <location>
        <begin position="1"/>
        <end position="14"/>
    </location>
</feature>
<dbReference type="InterPro" id="IPR014002">
    <property type="entry name" value="Agenet_dom_plant"/>
</dbReference>
<reference evidence="5" key="1">
    <citation type="submission" date="2024-06" db="EMBL/GenBank/DDBJ databases">
        <authorList>
            <person name="Ryan C."/>
        </authorList>
    </citation>
    <scope>NUCLEOTIDE SEQUENCE [LARGE SCALE GENOMIC DNA]</scope>
</reference>
<feature type="domain" description="Agenet" evidence="3">
    <location>
        <begin position="180"/>
        <end position="246"/>
    </location>
</feature>
<evidence type="ECO:0000259" key="3">
    <source>
        <dbReference type="SMART" id="SM00743"/>
    </source>
</evidence>
<dbReference type="PANTHER" id="PTHR31917">
    <property type="entry name" value="AGENET DOMAIN-CONTAINING PROTEIN-RELATED"/>
    <property type="match status" value="1"/>
</dbReference>
<evidence type="ECO:0000313" key="4">
    <source>
        <dbReference type="EMBL" id="CAL4910487.1"/>
    </source>
</evidence>
<feature type="compositionally biased region" description="Low complexity" evidence="2">
    <location>
        <begin position="421"/>
        <end position="434"/>
    </location>
</feature>
<feature type="coiled-coil region" evidence="1">
    <location>
        <begin position="490"/>
        <end position="559"/>
    </location>
</feature>
<name>A0ABC8WJL2_9POAL</name>
<proteinExistence type="predicted"/>
<dbReference type="AlphaFoldDB" id="A0ABC8WJL2"/>
<dbReference type="SMART" id="SM00743">
    <property type="entry name" value="Agenet"/>
    <property type="match status" value="4"/>
</dbReference>
<dbReference type="InterPro" id="IPR008395">
    <property type="entry name" value="Agenet-like_dom"/>
</dbReference>
<feature type="domain" description="Agenet" evidence="3">
    <location>
        <begin position="103"/>
        <end position="160"/>
    </location>
</feature>
<gene>
    <name evidence="4" type="ORF">URODEC1_LOCUS14389</name>
</gene>
<feature type="region of interest" description="Disordered" evidence="2">
    <location>
        <begin position="310"/>
        <end position="459"/>
    </location>
</feature>
<feature type="domain" description="Agenet" evidence="3">
    <location>
        <begin position="248"/>
        <end position="304"/>
    </location>
</feature>
<accession>A0ABC8WJL2</accession>
<keyword evidence="5" id="KW-1185">Reference proteome</keyword>
<dbReference type="Proteomes" id="UP001497457">
    <property type="component" value="Chromosome 12b"/>
</dbReference>
<evidence type="ECO:0000256" key="2">
    <source>
        <dbReference type="SAM" id="MobiDB-lite"/>
    </source>
</evidence>
<protein>
    <recommendedName>
        <fullName evidence="3">Agenet domain-containing protein</fullName>
    </recommendedName>
</protein>
<feature type="compositionally biased region" description="Basic and acidic residues" evidence="2">
    <location>
        <begin position="371"/>
        <end position="391"/>
    </location>
</feature>
<evidence type="ECO:0000313" key="5">
    <source>
        <dbReference type="Proteomes" id="UP001497457"/>
    </source>
</evidence>
<feature type="domain" description="Agenet" evidence="3">
    <location>
        <begin position="25"/>
        <end position="99"/>
    </location>
</feature>
<evidence type="ECO:0000256" key="1">
    <source>
        <dbReference type="SAM" id="Coils"/>
    </source>
</evidence>
<dbReference type="Pfam" id="PF05641">
    <property type="entry name" value="Agenet"/>
    <property type="match status" value="2"/>
</dbReference>
<reference evidence="4 5" key="2">
    <citation type="submission" date="2024-10" db="EMBL/GenBank/DDBJ databases">
        <authorList>
            <person name="Ryan C."/>
        </authorList>
    </citation>
    <scope>NUCLEOTIDE SEQUENCE [LARGE SCALE GENOMIC DNA]</scope>
</reference>
<organism evidence="4 5">
    <name type="scientific">Urochloa decumbens</name>
    <dbReference type="NCBI Taxonomy" id="240449"/>
    <lineage>
        <taxon>Eukaryota</taxon>
        <taxon>Viridiplantae</taxon>
        <taxon>Streptophyta</taxon>
        <taxon>Embryophyta</taxon>
        <taxon>Tracheophyta</taxon>
        <taxon>Spermatophyta</taxon>
        <taxon>Magnoliopsida</taxon>
        <taxon>Liliopsida</taxon>
        <taxon>Poales</taxon>
        <taxon>Poaceae</taxon>
        <taxon>PACMAD clade</taxon>
        <taxon>Panicoideae</taxon>
        <taxon>Panicodae</taxon>
        <taxon>Paniceae</taxon>
        <taxon>Melinidinae</taxon>
        <taxon>Urochloa</taxon>
    </lineage>
</organism>
<dbReference type="EMBL" id="OZ075122">
    <property type="protein sequence ID" value="CAL4910487.1"/>
    <property type="molecule type" value="Genomic_DNA"/>
</dbReference>
<feature type="region of interest" description="Disordered" evidence="2">
    <location>
        <begin position="1"/>
        <end position="31"/>
    </location>
</feature>
<feature type="compositionally biased region" description="Basic and acidic residues" evidence="2">
    <location>
        <begin position="354"/>
        <end position="363"/>
    </location>
</feature>
<dbReference type="PANTHER" id="PTHR31917:SF147">
    <property type="entry name" value="AGENET DOMAIN-CONTAINING PROTEIN"/>
    <property type="match status" value="1"/>
</dbReference>
<sequence length="628" mass="69605">MRTLRRGAPTTAARTRQRRSPDPGETFSPGDTVEVVLDEPGQRVAHFEAVVVARSTNPRGYTVEYDALVESEGSGSDSDRPLREVVPARSVRPRPPPRWRTLEGPVVYAPVDALLDDAWCLGVSLGDPNESGKFTVCFPVMRKVMEFDASDVRPHLEWVSGEWKQRSDHGMVVRADPENMPYKKGMRIEVSKLEDNCVVAWMPAVVAETFWKSNLLVEYTVSKSEGTTIPEIVDVKHVRPCRPQGPTIGFCINDEVEAFQGNGWWLGVITDVHLGLKYTFKSAYLGMEIQLSQKSLRPRYDWVDGLWKQNSQNTTPESSPPHRAASVKKRKTQVDGLPDPAPSLTKKHKFPKVRPSEENKRCESSTSSKEIYPDHLKKHPLRDASHPDDQARPAPQPEPTPSLPQRRKGFLKLSLPLNQPTAASDTTMSSSTSESDSEKNEAVQNTVTTPVSEAETCSKSPAKSLLTPLDVIIEELKGCREQWLKAQSQLDHSATKAKELEGQVAKLRAASKANAQHLREMTDKQASLEQRLELKDEEIEDLKRKLVDLDEQKSCVEAELPRGAVMAASHALGVLKSHLPDLDIGILSKGYACTPAEAQGLADQTRPIVEAFVERLGLSVSSASEDEV</sequence>